<keyword evidence="1" id="KW-1133">Transmembrane helix</keyword>
<evidence type="ECO:0000313" key="3">
    <source>
        <dbReference type="Proteomes" id="UP001597318"/>
    </source>
</evidence>
<reference evidence="3" key="1">
    <citation type="journal article" date="2019" name="Int. J. Syst. Evol. Microbiol.">
        <title>The Global Catalogue of Microorganisms (GCM) 10K type strain sequencing project: providing services to taxonomists for standard genome sequencing and annotation.</title>
        <authorList>
            <consortium name="The Broad Institute Genomics Platform"/>
            <consortium name="The Broad Institute Genome Sequencing Center for Infectious Disease"/>
            <person name="Wu L."/>
            <person name="Ma J."/>
        </authorList>
    </citation>
    <scope>NUCLEOTIDE SEQUENCE [LARGE SCALE GENOMIC DNA]</scope>
    <source>
        <strain evidence="3">CGMCC 1.15474</strain>
    </source>
</reference>
<sequence length="187" mass="22046">MSRISEFDKIVNERKHSIELLNSYWAEYSGPSSWQFWLLLVLFILPLVVTYFKIDRNKAFEIGFYGYSIHILISLGDLLGINMGFWNYPYQIIPSLPSLSIDTSLVPVCYMFVYQLTLKNRTKFYLYSVLVSGLFAFVIKPIMVQTGFFRMYQNVNFIHLFLLYLLLFLAARFISYIFKRLNKGTSK</sequence>
<feature type="transmembrane region" description="Helical" evidence="1">
    <location>
        <begin position="92"/>
        <end position="113"/>
    </location>
</feature>
<dbReference type="InterPro" id="IPR048147">
    <property type="entry name" value="CBO0543-like"/>
</dbReference>
<evidence type="ECO:0000256" key="1">
    <source>
        <dbReference type="SAM" id="Phobius"/>
    </source>
</evidence>
<feature type="transmembrane region" description="Helical" evidence="1">
    <location>
        <begin position="34"/>
        <end position="52"/>
    </location>
</feature>
<proteinExistence type="predicted"/>
<feature type="transmembrane region" description="Helical" evidence="1">
    <location>
        <begin position="64"/>
        <end position="86"/>
    </location>
</feature>
<feature type="transmembrane region" description="Helical" evidence="1">
    <location>
        <begin position="156"/>
        <end position="178"/>
    </location>
</feature>
<organism evidence="2 3">
    <name type="scientific">Metabacillus endolithicus</name>
    <dbReference type="NCBI Taxonomy" id="1535204"/>
    <lineage>
        <taxon>Bacteria</taxon>
        <taxon>Bacillati</taxon>
        <taxon>Bacillota</taxon>
        <taxon>Bacilli</taxon>
        <taxon>Bacillales</taxon>
        <taxon>Bacillaceae</taxon>
        <taxon>Metabacillus</taxon>
    </lineage>
</organism>
<dbReference type="RefSeq" id="WP_247342788.1">
    <property type="nucleotide sequence ID" value="NZ_CP095550.1"/>
</dbReference>
<feature type="transmembrane region" description="Helical" evidence="1">
    <location>
        <begin position="125"/>
        <end position="144"/>
    </location>
</feature>
<dbReference type="NCBIfam" id="NF041644">
    <property type="entry name" value="CBO0543_fam"/>
    <property type="match status" value="1"/>
</dbReference>
<accession>A0ABW5BTM6</accession>
<dbReference type="EMBL" id="JBHUIK010000001">
    <property type="protein sequence ID" value="MFD2212235.1"/>
    <property type="molecule type" value="Genomic_DNA"/>
</dbReference>
<name>A0ABW5BTM6_9BACI</name>
<comment type="caution">
    <text evidence="2">The sequence shown here is derived from an EMBL/GenBank/DDBJ whole genome shotgun (WGS) entry which is preliminary data.</text>
</comment>
<protein>
    <submittedName>
        <fullName evidence="2">CBO0543 family protein</fullName>
    </submittedName>
</protein>
<keyword evidence="1" id="KW-0472">Membrane</keyword>
<dbReference type="Proteomes" id="UP001597318">
    <property type="component" value="Unassembled WGS sequence"/>
</dbReference>
<keyword evidence="3" id="KW-1185">Reference proteome</keyword>
<gene>
    <name evidence="2" type="ORF">ACFSKK_00755</name>
</gene>
<keyword evidence="1" id="KW-0812">Transmembrane</keyword>
<evidence type="ECO:0000313" key="2">
    <source>
        <dbReference type="EMBL" id="MFD2212235.1"/>
    </source>
</evidence>